<dbReference type="PANTHER" id="PTHR13292:SF0">
    <property type="entry name" value="AUTOPHAGY-RELATED PROTEIN 101"/>
    <property type="match status" value="1"/>
</dbReference>
<dbReference type="Proteomes" id="UP000027586">
    <property type="component" value="Unassembled WGS sequence"/>
</dbReference>
<dbReference type="GO" id="GO:1990316">
    <property type="term" value="C:Atg1/ULK1 kinase complex"/>
    <property type="evidence" value="ECO:0007669"/>
    <property type="project" value="TreeGrafter"/>
</dbReference>
<proteinExistence type="inferred from homology"/>
<evidence type="ECO:0000256" key="2">
    <source>
        <dbReference type="ARBA" id="ARBA00018874"/>
    </source>
</evidence>
<evidence type="ECO:0000256" key="3">
    <source>
        <dbReference type="ARBA" id="ARBA00023006"/>
    </source>
</evidence>
<name>A0A068S6T2_9FUNG</name>
<dbReference type="STRING" id="1263082.A0A068S6T2"/>
<dbReference type="OrthoDB" id="10259639at2759"/>
<dbReference type="GO" id="GO:0000407">
    <property type="term" value="C:phagophore assembly site"/>
    <property type="evidence" value="ECO:0007669"/>
    <property type="project" value="TreeGrafter"/>
</dbReference>
<reference evidence="5" key="1">
    <citation type="submission" date="2013-08" db="EMBL/GenBank/DDBJ databases">
        <title>Gene expansion shapes genome architecture in the human pathogen Lichtheimia corymbifera: an evolutionary genomics analysis in the ancient terrestrial Mucorales (Mucoromycotina).</title>
        <authorList>
            <person name="Schwartze V.U."/>
            <person name="Winter S."/>
            <person name="Shelest E."/>
            <person name="Marcet-Houben M."/>
            <person name="Horn F."/>
            <person name="Wehner S."/>
            <person name="Hoffmann K."/>
            <person name="Riege K."/>
            <person name="Sammeth M."/>
            <person name="Nowrousian M."/>
            <person name="Valiante V."/>
            <person name="Linde J."/>
            <person name="Jacobsen I.D."/>
            <person name="Marz M."/>
            <person name="Brakhage A.A."/>
            <person name="Gabaldon T."/>
            <person name="Bocker S."/>
            <person name="Voigt K."/>
        </authorList>
    </citation>
    <scope>NUCLEOTIDE SEQUENCE [LARGE SCALE GENOMIC DNA]</scope>
    <source>
        <strain evidence="5">FSU 9682</strain>
    </source>
</reference>
<dbReference type="InterPro" id="IPR012445">
    <property type="entry name" value="ATG101"/>
</dbReference>
<gene>
    <name evidence="5" type="ORF">LCOR_08953.1</name>
</gene>
<dbReference type="AlphaFoldDB" id="A0A068S6T2"/>
<evidence type="ECO:0000256" key="1">
    <source>
        <dbReference type="ARBA" id="ARBA00007130"/>
    </source>
</evidence>
<evidence type="ECO:0000256" key="4">
    <source>
        <dbReference type="SAM" id="MobiDB-lite"/>
    </source>
</evidence>
<dbReference type="GO" id="GO:0000045">
    <property type="term" value="P:autophagosome assembly"/>
    <property type="evidence" value="ECO:0007669"/>
    <property type="project" value="TreeGrafter"/>
</dbReference>
<accession>A0A068S6T2</accession>
<comment type="similarity">
    <text evidence="1">Belongs to the ATG101 family.</text>
</comment>
<feature type="compositionally biased region" description="Gly residues" evidence="4">
    <location>
        <begin position="218"/>
        <end position="232"/>
    </location>
</feature>
<organism evidence="5 6">
    <name type="scientific">Lichtheimia corymbifera JMRC:FSU:9682</name>
    <dbReference type="NCBI Taxonomy" id="1263082"/>
    <lineage>
        <taxon>Eukaryota</taxon>
        <taxon>Fungi</taxon>
        <taxon>Fungi incertae sedis</taxon>
        <taxon>Mucoromycota</taxon>
        <taxon>Mucoromycotina</taxon>
        <taxon>Mucoromycetes</taxon>
        <taxon>Mucorales</taxon>
        <taxon>Lichtheimiaceae</taxon>
        <taxon>Lichtheimia</taxon>
    </lineage>
</organism>
<dbReference type="EMBL" id="CBTN010000052">
    <property type="protein sequence ID" value="CDH58073.1"/>
    <property type="molecule type" value="Genomic_DNA"/>
</dbReference>
<dbReference type="GO" id="GO:0019901">
    <property type="term" value="F:protein kinase binding"/>
    <property type="evidence" value="ECO:0007669"/>
    <property type="project" value="TreeGrafter"/>
</dbReference>
<feature type="compositionally biased region" description="Low complexity" evidence="4">
    <location>
        <begin position="239"/>
        <end position="249"/>
    </location>
</feature>
<feature type="region of interest" description="Disordered" evidence="4">
    <location>
        <begin position="197"/>
        <end position="262"/>
    </location>
</feature>
<comment type="caution">
    <text evidence="5">The sequence shown here is derived from an EMBL/GenBank/DDBJ whole genome shotgun (WGS) entry which is preliminary data.</text>
</comment>
<protein>
    <recommendedName>
        <fullName evidence="2">Autophagy-related protein 101</fullName>
    </recommendedName>
</protein>
<dbReference type="Pfam" id="PF07855">
    <property type="entry name" value="ATG101"/>
    <property type="match status" value="1"/>
</dbReference>
<evidence type="ECO:0000313" key="5">
    <source>
        <dbReference type="EMBL" id="CDH58073.1"/>
    </source>
</evidence>
<feature type="compositionally biased region" description="Polar residues" evidence="4">
    <location>
        <begin position="198"/>
        <end position="217"/>
    </location>
</feature>
<keyword evidence="3" id="KW-0072">Autophagy</keyword>
<keyword evidence="6" id="KW-1185">Reference proteome</keyword>
<dbReference type="VEuPathDB" id="FungiDB:LCOR_08953.1"/>
<sequence length="262" mass="29221">MTTNAQEFNIEMTSVPKEHVKDVLRALLHSIFFHRLLVNVAPRELRFLDTTVATTDNREVDHLIEQRATEFFQTISSNNARQGKIAVLFYEQRDKKIWYPFSKAKELVCWERWAITINLAQPQSDLERQRSLRSVEHQLSQCLLDILRCANDHKEHIPSIKTIEGNPFPYHVTILTQSESWGAMIRRLLVTDAPATAGTETDTTNAPISPTIGPSQQRGGGGGGATNFGGDGMARPVPGSSNSGGNTSGHQSPSSRSPRRFE</sequence>
<evidence type="ECO:0000313" key="6">
    <source>
        <dbReference type="Proteomes" id="UP000027586"/>
    </source>
</evidence>
<dbReference type="PANTHER" id="PTHR13292">
    <property type="entry name" value="AUTOPHAGY-RELATED PROTEIN 101"/>
    <property type="match status" value="1"/>
</dbReference>